<dbReference type="SUPFAM" id="SSF56784">
    <property type="entry name" value="HAD-like"/>
    <property type="match status" value="1"/>
</dbReference>
<accession>A0Y9Z2</accession>
<dbReference type="CDD" id="cd01427">
    <property type="entry name" value="HAD_like"/>
    <property type="match status" value="1"/>
</dbReference>
<dbReference type="OrthoDB" id="9773910at2"/>
<dbReference type="STRING" id="247633.GP2143_16861"/>
<dbReference type="GO" id="GO:0006281">
    <property type="term" value="P:DNA repair"/>
    <property type="evidence" value="ECO:0007669"/>
    <property type="project" value="TreeGrafter"/>
</dbReference>
<dbReference type="InterPro" id="IPR023214">
    <property type="entry name" value="HAD_sf"/>
</dbReference>
<keyword evidence="1" id="KW-0378">Hydrolase</keyword>
<dbReference type="NCBIfam" id="TIGR01509">
    <property type="entry name" value="HAD-SF-IA-v3"/>
    <property type="match status" value="1"/>
</dbReference>
<organism evidence="1 2">
    <name type="scientific">marine gamma proteobacterium HTCC2143</name>
    <dbReference type="NCBI Taxonomy" id="247633"/>
    <lineage>
        <taxon>Bacteria</taxon>
        <taxon>Pseudomonadati</taxon>
        <taxon>Pseudomonadota</taxon>
        <taxon>Gammaproteobacteria</taxon>
        <taxon>Cellvibrionales</taxon>
        <taxon>Spongiibacteraceae</taxon>
        <taxon>BD1-7 clade</taxon>
    </lineage>
</organism>
<dbReference type="Proteomes" id="UP000004931">
    <property type="component" value="Unassembled WGS sequence"/>
</dbReference>
<dbReference type="GO" id="GO:0005829">
    <property type="term" value="C:cytosol"/>
    <property type="evidence" value="ECO:0007669"/>
    <property type="project" value="TreeGrafter"/>
</dbReference>
<comment type="caution">
    <text evidence="1">The sequence shown here is derived from an EMBL/GenBank/DDBJ whole genome shotgun (WGS) entry which is preliminary data.</text>
</comment>
<protein>
    <submittedName>
        <fullName evidence="1">Predicted hydrolase (HAD superfamily) protein</fullName>
    </submittedName>
</protein>
<evidence type="ECO:0000313" key="2">
    <source>
        <dbReference type="Proteomes" id="UP000004931"/>
    </source>
</evidence>
<dbReference type="InterPro" id="IPR036412">
    <property type="entry name" value="HAD-like_sf"/>
</dbReference>
<dbReference type="GO" id="GO:0008967">
    <property type="term" value="F:phosphoglycolate phosphatase activity"/>
    <property type="evidence" value="ECO:0007669"/>
    <property type="project" value="TreeGrafter"/>
</dbReference>
<dbReference type="PANTHER" id="PTHR43434">
    <property type="entry name" value="PHOSPHOGLYCOLATE PHOSPHATASE"/>
    <property type="match status" value="1"/>
</dbReference>
<evidence type="ECO:0000313" key="1">
    <source>
        <dbReference type="EMBL" id="EAW32946.1"/>
    </source>
</evidence>
<dbReference type="SFLD" id="SFLDG01129">
    <property type="entry name" value="C1.5:_HAD__Beta-PGM__Phosphata"/>
    <property type="match status" value="1"/>
</dbReference>
<gene>
    <name evidence="1" type="ORF">GP2143_16861</name>
</gene>
<dbReference type="InterPro" id="IPR006439">
    <property type="entry name" value="HAD-SF_hydro_IA"/>
</dbReference>
<dbReference type="EMBL" id="AAVT01000001">
    <property type="protein sequence ID" value="EAW32946.1"/>
    <property type="molecule type" value="Genomic_DNA"/>
</dbReference>
<dbReference type="PANTHER" id="PTHR43434:SF3">
    <property type="entry name" value="GMP_IMP NUCLEOTIDASE YRFG"/>
    <property type="match status" value="1"/>
</dbReference>
<dbReference type="SFLD" id="SFLDS00003">
    <property type="entry name" value="Haloacid_Dehalogenase"/>
    <property type="match status" value="1"/>
</dbReference>
<name>A0Y9Z2_9GAMM</name>
<sequence length="232" mass="27027">MVNWDDIETVLLDMDGTLLDLNFDNHFWQHHLPMRYAHIHQKDEQSSREHIQKLTQQSHGTLDWYCLDYWTQKLNLDIPLLKREIQHMISIRPHVVEFLKQLKNSGKHVILVTNAHRQSLDIKMATTGIAPLFDEIVVSHDFRTAKEQPEFWRQMQVSHPFDPNKTLLIDDTASVLRSAQGFGIRYLLTLLQPDSRKPIRGLTEFPGILHFDEIMPASAKSSDIPVPSQQHD</sequence>
<dbReference type="Gene3D" id="3.40.50.1000">
    <property type="entry name" value="HAD superfamily/HAD-like"/>
    <property type="match status" value="1"/>
</dbReference>
<dbReference type="AlphaFoldDB" id="A0Y9Z2"/>
<dbReference type="NCBIfam" id="NF011564">
    <property type="entry name" value="PRK14988.1"/>
    <property type="match status" value="1"/>
</dbReference>
<dbReference type="InterPro" id="IPR041492">
    <property type="entry name" value="HAD_2"/>
</dbReference>
<dbReference type="InterPro" id="IPR050155">
    <property type="entry name" value="HAD-like_hydrolase_sf"/>
</dbReference>
<keyword evidence="2" id="KW-1185">Reference proteome</keyword>
<proteinExistence type="predicted"/>
<dbReference type="eggNOG" id="COG1011">
    <property type="taxonomic scope" value="Bacteria"/>
</dbReference>
<reference evidence="1 2" key="1">
    <citation type="journal article" date="2010" name="J. Bacteriol.">
        <title>Genome sequence of the oligotrophic marine Gammaproteobacterium HTCC2143, isolated from the Oregon Coast.</title>
        <authorList>
            <person name="Oh H.M."/>
            <person name="Kang I."/>
            <person name="Ferriera S."/>
            <person name="Giovannoni S.J."/>
            <person name="Cho J.C."/>
        </authorList>
    </citation>
    <scope>NUCLEOTIDE SEQUENCE [LARGE SCALE GENOMIC DNA]</scope>
    <source>
        <strain evidence="1 2">HTCC2143</strain>
    </source>
</reference>
<dbReference type="Pfam" id="PF13419">
    <property type="entry name" value="HAD_2"/>
    <property type="match status" value="1"/>
</dbReference>